<evidence type="ECO:0000256" key="2">
    <source>
        <dbReference type="ARBA" id="ARBA00022490"/>
    </source>
</evidence>
<gene>
    <name evidence="7 8" type="primary">CCDC18</name>
</gene>
<dbReference type="PANTHER" id="PTHR18875">
    <property type="entry name" value="SARCOMA ANTIGEN NY-SAR-24/CYTOSKELETAL PROTEIN SOJO"/>
    <property type="match status" value="1"/>
</dbReference>
<proteinExistence type="predicted"/>
<feature type="region of interest" description="Disordered" evidence="5">
    <location>
        <begin position="83"/>
        <end position="117"/>
    </location>
</feature>
<keyword evidence="3 4" id="KW-0175">Coiled coil</keyword>
<dbReference type="GeneID" id="102380986"/>
<keyword evidence="2" id="KW-0963">Cytoplasm</keyword>
<name>A0A1U7RKV6_ALLSI</name>
<evidence type="ECO:0000256" key="1">
    <source>
        <dbReference type="ARBA" id="ARBA00004496"/>
    </source>
</evidence>
<evidence type="ECO:0000313" key="8">
    <source>
        <dbReference type="RefSeq" id="XP_025057679.1"/>
    </source>
</evidence>
<accession>A0A1U7RKV6</accession>
<feature type="coiled-coil region" evidence="4">
    <location>
        <begin position="1162"/>
        <end position="1295"/>
    </location>
</feature>
<reference evidence="7 8" key="1">
    <citation type="submission" date="2025-04" db="UniProtKB">
        <authorList>
            <consortium name="RefSeq"/>
        </authorList>
    </citation>
    <scope>IDENTIFICATION</scope>
</reference>
<protein>
    <submittedName>
        <fullName evidence="7 8">Coiled-coil domain-containing protein 18 isoform X1</fullName>
    </submittedName>
</protein>
<dbReference type="STRING" id="38654.A0A1U7RKV6"/>
<feature type="coiled-coil region" evidence="4">
    <location>
        <begin position="1043"/>
        <end position="1119"/>
    </location>
</feature>
<evidence type="ECO:0000256" key="4">
    <source>
        <dbReference type="SAM" id="Coils"/>
    </source>
</evidence>
<evidence type="ECO:0000313" key="6">
    <source>
        <dbReference type="Proteomes" id="UP000189705"/>
    </source>
</evidence>
<evidence type="ECO:0000256" key="3">
    <source>
        <dbReference type="ARBA" id="ARBA00023054"/>
    </source>
</evidence>
<dbReference type="CTD" id="343099"/>
<dbReference type="GO" id="GO:0005737">
    <property type="term" value="C:cytoplasm"/>
    <property type="evidence" value="ECO:0007669"/>
    <property type="project" value="UniProtKB-SubCell"/>
</dbReference>
<dbReference type="PANTHER" id="PTHR18875:SF8">
    <property type="entry name" value="COILED-COIL DOMAIN-CONTAINING PROTEIN 18"/>
    <property type="match status" value="1"/>
</dbReference>
<evidence type="ECO:0000313" key="7">
    <source>
        <dbReference type="RefSeq" id="XP_006021899.1"/>
    </source>
</evidence>
<dbReference type="RefSeq" id="XP_006021899.1">
    <property type="nucleotide sequence ID" value="XM_006021837.3"/>
</dbReference>
<dbReference type="eggNOG" id="ENOG502QTZW">
    <property type="taxonomic scope" value="Eukaryota"/>
</dbReference>
<evidence type="ECO:0000256" key="5">
    <source>
        <dbReference type="SAM" id="MobiDB-lite"/>
    </source>
</evidence>
<organism evidence="6 7">
    <name type="scientific">Alligator sinensis</name>
    <name type="common">Chinese alligator</name>
    <dbReference type="NCBI Taxonomy" id="38654"/>
    <lineage>
        <taxon>Eukaryota</taxon>
        <taxon>Metazoa</taxon>
        <taxon>Chordata</taxon>
        <taxon>Craniata</taxon>
        <taxon>Vertebrata</taxon>
        <taxon>Euteleostomi</taxon>
        <taxon>Archelosauria</taxon>
        <taxon>Archosauria</taxon>
        <taxon>Crocodylia</taxon>
        <taxon>Alligatoridae</taxon>
        <taxon>Alligatorinae</taxon>
        <taxon>Alligator</taxon>
    </lineage>
</organism>
<feature type="coiled-coil region" evidence="4">
    <location>
        <begin position="508"/>
        <end position="1010"/>
    </location>
</feature>
<sequence length="1474" mass="171086">MESNFWTGHKNEDEEEFLLANVVALRSQLKETERSLQNLGEELSSSSEGSHCISHFTEIVGLSLEDLIQPDCSEYQNYSGRKSACKVSHQDRTPQRKSKTKSHSVSAAFNKSMEKKKENEHLKEKLSILHEQNSSLVSQNYCLMNKIETINLELAQSKTRISLLESALGTHSVNIPLLEEQIVNLEAEVTAQDKVLRDAENKLEHSQRMVVEKEHILQRFKEECKKLKMDSVEQSKQRKRAEQQRNEALFNAEELTKAFKKYREKITEKLEKVQAEEEVLERNLINCEKEREKLHEKCVAYRNELESTEEQLRQIKEENRSTREEIKCLEEKNTEIVSLLTQSKQKILKLESELTDKEVILKEKKSLISENAELKALIAHQNDRLKLCHQEIEDSREELGTLESIISQLSLSASEEFKLHHSKCQLLSSSTKEANNASCCESNKSQIADLRIKLAMKEAEIQKLQANLTVSKVVQHLSDDQEKENGRLHGLETEPVKLTGNRSEVQRCQQLELISKQFEKEKRRYTREIEELHAKLTNAKEQNSSLKTSMSQRASQFQIIQEELLEKAAKTSHLEREITKKSSQLSALEKQLEEKTVAFSTAAARNAELEQELMEKNGQIRNMETNINKEHEHVTIAFEKAKLIHLEQHKEMEKQIEILQTQLNKKHEQFNEQEKIMSILQQDILCKQQHIESLDQMLIESRKEMEKQNIKKDEALKTLQNQLTEEMVKGRQLESALDLCKEELAVYLSRLDENKDSFEKQLKKKSEEVQRLQKEIKLKNQNLQDTSEQNVLLQQTLHRQQQMLQEETIRNGELEDSQLKLEKQVSKLEQELQKQRENLEEELRKAEGKLHISSQEADLKRQKVAELTSTIRQIKLEMDQCKDELIDMEKELIQLRRDGETKTMQLNQLGITLEQLQSEVNKKTNQVTELEDKLLQSEACHKNALQKIAELETELQNAHGELKITLRQLQDLREILQNAQLSLEEKYAAIKDLTAELRQCKGEIADKKQELLDMDQALKERNWELKQRAAQVTQLDMTIREHRGEMEQKIIRLEGSLEKSELEIKECNKQIESLDTKLQHSRDELREKEFELLQRDQEINQLKKEIERKQHRLTGIEKTVKNQEKCIADQYKEALDLGQQLRLEREQMQHIHLDLLETRRLLVQAQRETDRLSHELEEVNHLSQEKEARANCLAEELGAAQAHEAQLQARMQAEIKRLSAEIDSLKEAYELEKLAHQTDQEKWYVSIDTQKSGSQHLSGQLQQLKLELEEAQDTVNNLQQQLQARDEIVRAANEALLVKESQVTRLQTRIAGHERTEGIKQLPIPLVLSTHALFSNQEQDSSRYSHASYFKQRKLRRSISASDLSVKDSDSLDLSKSTLDDFKQILMLQSSAIQDGQKDFFHTTNRLNESSFDPLTFALDEDMASDCNDFQTLSGMLKYINKEMRKSENASTHVSLNANSKENQACASVVGDKD</sequence>
<dbReference type="Proteomes" id="UP000189705">
    <property type="component" value="Unplaced"/>
</dbReference>
<comment type="subcellular location">
    <subcellularLocation>
        <location evidence="1">Cytoplasm</location>
    </subcellularLocation>
</comment>
<feature type="coiled-coil region" evidence="4">
    <location>
        <begin position="182"/>
        <end position="332"/>
    </location>
</feature>
<dbReference type="KEGG" id="asn:102380986"/>
<keyword evidence="6" id="KW-1185">Reference proteome</keyword>
<dbReference type="RefSeq" id="XP_025057679.1">
    <property type="nucleotide sequence ID" value="XM_025201894.1"/>
</dbReference>